<dbReference type="Proteomes" id="UP000015101">
    <property type="component" value="Unassembled WGS sequence"/>
</dbReference>
<dbReference type="SUPFAM" id="SSF48670">
    <property type="entry name" value="Transducin (heterotrimeric G protein), gamma chain"/>
    <property type="match status" value="1"/>
</dbReference>
<evidence type="ECO:0000313" key="4">
    <source>
        <dbReference type="EMBL" id="ESO12876.1"/>
    </source>
</evidence>
<dbReference type="SMART" id="SM00315">
    <property type="entry name" value="RGS"/>
    <property type="match status" value="1"/>
</dbReference>
<dbReference type="HOGENOM" id="CLU_025092_4_0_1"/>
<dbReference type="SMART" id="SM00049">
    <property type="entry name" value="DEP"/>
    <property type="match status" value="1"/>
</dbReference>
<dbReference type="RefSeq" id="XP_009009596.1">
    <property type="nucleotide sequence ID" value="XM_009011348.1"/>
</dbReference>
<dbReference type="Pfam" id="PF18148">
    <property type="entry name" value="RGS_DHEX"/>
    <property type="match status" value="1"/>
</dbReference>
<dbReference type="OMA" id="AHASTHV"/>
<dbReference type="InterPro" id="IPR000591">
    <property type="entry name" value="DEP_dom"/>
</dbReference>
<dbReference type="GO" id="GO:0043005">
    <property type="term" value="C:neuron projection"/>
    <property type="evidence" value="ECO:0000318"/>
    <property type="project" value="GO_Central"/>
</dbReference>
<dbReference type="GO" id="GO:0035556">
    <property type="term" value="P:intracellular signal transduction"/>
    <property type="evidence" value="ECO:0007669"/>
    <property type="project" value="InterPro"/>
</dbReference>
<dbReference type="PANTHER" id="PTHR45746:SF6">
    <property type="entry name" value="LP21163P"/>
    <property type="match status" value="1"/>
</dbReference>
<name>T1G8W4_HELRO</name>
<dbReference type="GeneID" id="20217511"/>
<dbReference type="InParanoid" id="T1G8W4"/>
<dbReference type="SMART" id="SM00224">
    <property type="entry name" value="GGL"/>
    <property type="match status" value="1"/>
</dbReference>
<dbReference type="PROSITE" id="PS50132">
    <property type="entry name" value="RGS"/>
    <property type="match status" value="1"/>
</dbReference>
<dbReference type="FunFam" id="1.10.167.10:FF:000001">
    <property type="entry name" value="Putative regulator of g-protein signaling 12"/>
    <property type="match status" value="1"/>
</dbReference>
<dbReference type="InterPro" id="IPR047017">
    <property type="entry name" value="RGS6/7/9/11_DHEX_sf"/>
</dbReference>
<dbReference type="GO" id="GO:0007186">
    <property type="term" value="P:G protein-coupled receptor signaling pathway"/>
    <property type="evidence" value="ECO:0000318"/>
    <property type="project" value="GO_Central"/>
</dbReference>
<dbReference type="Pfam" id="PF00615">
    <property type="entry name" value="RGS"/>
    <property type="match status" value="1"/>
</dbReference>
<dbReference type="InterPro" id="IPR036284">
    <property type="entry name" value="GGL_sf"/>
</dbReference>
<dbReference type="Gene3D" id="1.10.1240.60">
    <property type="match status" value="1"/>
</dbReference>
<dbReference type="Pfam" id="PF00631">
    <property type="entry name" value="G-gamma"/>
    <property type="match status" value="1"/>
</dbReference>
<dbReference type="CDD" id="cd04450">
    <property type="entry name" value="DEP_RGS7-like"/>
    <property type="match status" value="1"/>
</dbReference>
<protein>
    <recommendedName>
        <fullName evidence="7">Regulator of G-protein signaling 7</fullName>
    </recommendedName>
</protein>
<dbReference type="EMBL" id="AMQM01000254">
    <property type="status" value="NOT_ANNOTATED_CDS"/>
    <property type="molecule type" value="Genomic_DNA"/>
</dbReference>
<dbReference type="eggNOG" id="KOG3589">
    <property type="taxonomic scope" value="Eukaryota"/>
</dbReference>
<dbReference type="InterPro" id="IPR016137">
    <property type="entry name" value="RGS"/>
</dbReference>
<dbReference type="SMART" id="SM01224">
    <property type="entry name" value="G_gamma"/>
    <property type="match status" value="1"/>
</dbReference>
<dbReference type="InterPro" id="IPR036390">
    <property type="entry name" value="WH_DNA-bd_sf"/>
</dbReference>
<evidence type="ECO:0000259" key="3">
    <source>
        <dbReference type="PROSITE" id="PS50186"/>
    </source>
</evidence>
<dbReference type="SUPFAM" id="SSF46785">
    <property type="entry name" value="Winged helix' DNA-binding domain"/>
    <property type="match status" value="1"/>
</dbReference>
<dbReference type="PROSITE" id="PS50186">
    <property type="entry name" value="DEP"/>
    <property type="match status" value="1"/>
</dbReference>
<dbReference type="GO" id="GO:0008277">
    <property type="term" value="P:regulation of G protein-coupled receptor signaling pathway"/>
    <property type="evidence" value="ECO:0007669"/>
    <property type="project" value="InterPro"/>
</dbReference>
<dbReference type="InterPro" id="IPR040759">
    <property type="entry name" value="RGS_DHEX"/>
</dbReference>
<dbReference type="SUPFAM" id="SSF48097">
    <property type="entry name" value="Regulator of G-protein signaling, RGS"/>
    <property type="match status" value="1"/>
</dbReference>
<proteinExistence type="predicted"/>
<keyword evidence="1" id="KW-0734">Signal transduction inhibitor</keyword>
<dbReference type="InterPro" id="IPR047016">
    <property type="entry name" value="RGS6/7/9/11"/>
</dbReference>
<evidence type="ECO:0000313" key="5">
    <source>
        <dbReference type="EnsemblMetazoa" id="HelroP93534"/>
    </source>
</evidence>
<feature type="domain" description="DEP" evidence="3">
    <location>
        <begin position="11"/>
        <end position="86"/>
    </location>
</feature>
<dbReference type="EMBL" id="KB095811">
    <property type="protein sequence ID" value="ESO12876.1"/>
    <property type="molecule type" value="Genomic_DNA"/>
</dbReference>
<dbReference type="InterPro" id="IPR044926">
    <property type="entry name" value="RGS_subdomain_2"/>
</dbReference>
<gene>
    <name evidence="5" type="primary">20217511</name>
    <name evidence="4" type="ORF">HELRODRAFT_93534</name>
</gene>
<dbReference type="PRINTS" id="PR01301">
    <property type="entry name" value="RGSPROTEIN"/>
</dbReference>
<reference evidence="4 6" key="2">
    <citation type="journal article" date="2013" name="Nature">
        <title>Insights into bilaterian evolution from three spiralian genomes.</title>
        <authorList>
            <person name="Simakov O."/>
            <person name="Marletaz F."/>
            <person name="Cho S.J."/>
            <person name="Edsinger-Gonzales E."/>
            <person name="Havlak P."/>
            <person name="Hellsten U."/>
            <person name="Kuo D.H."/>
            <person name="Larsson T."/>
            <person name="Lv J."/>
            <person name="Arendt D."/>
            <person name="Savage R."/>
            <person name="Osoegawa K."/>
            <person name="de Jong P."/>
            <person name="Grimwood J."/>
            <person name="Chapman J.A."/>
            <person name="Shapiro H."/>
            <person name="Aerts A."/>
            <person name="Otillar R.P."/>
            <person name="Terry A.Y."/>
            <person name="Boore J.L."/>
            <person name="Grigoriev I.V."/>
            <person name="Lindberg D.R."/>
            <person name="Seaver E.C."/>
            <person name="Weisblat D.A."/>
            <person name="Putnam N.H."/>
            <person name="Rokhsar D.S."/>
        </authorList>
    </citation>
    <scope>NUCLEOTIDE SEQUENCE</scope>
</reference>
<dbReference type="GO" id="GO:0005737">
    <property type="term" value="C:cytoplasm"/>
    <property type="evidence" value="ECO:0000318"/>
    <property type="project" value="GO_Central"/>
</dbReference>
<dbReference type="Pfam" id="PF00610">
    <property type="entry name" value="DEP"/>
    <property type="match status" value="1"/>
</dbReference>
<organism evidence="5 6">
    <name type="scientific">Helobdella robusta</name>
    <name type="common">Californian leech</name>
    <dbReference type="NCBI Taxonomy" id="6412"/>
    <lineage>
        <taxon>Eukaryota</taxon>
        <taxon>Metazoa</taxon>
        <taxon>Spiralia</taxon>
        <taxon>Lophotrochozoa</taxon>
        <taxon>Annelida</taxon>
        <taxon>Clitellata</taxon>
        <taxon>Hirudinea</taxon>
        <taxon>Rhynchobdellida</taxon>
        <taxon>Glossiphoniidae</taxon>
        <taxon>Helobdella</taxon>
    </lineage>
</organism>
<dbReference type="CTD" id="20217511"/>
<dbReference type="PANTHER" id="PTHR45746">
    <property type="entry name" value="LP21163P"/>
    <property type="match status" value="1"/>
</dbReference>
<evidence type="ECO:0008006" key="7">
    <source>
        <dbReference type="Google" id="ProtNLM"/>
    </source>
</evidence>
<dbReference type="GO" id="GO:0009968">
    <property type="term" value="P:negative regulation of signal transduction"/>
    <property type="evidence" value="ECO:0007669"/>
    <property type="project" value="UniProtKB-KW"/>
</dbReference>
<accession>T1G8W4</accession>
<dbReference type="FunFam" id="1.10.1240.60:FF:000001">
    <property type="entry name" value="Regulator of G-protein signaling 6"/>
    <property type="match status" value="1"/>
</dbReference>
<dbReference type="GO" id="GO:0005096">
    <property type="term" value="F:GTPase activator activity"/>
    <property type="evidence" value="ECO:0000318"/>
    <property type="project" value="GO_Central"/>
</dbReference>
<dbReference type="EnsemblMetazoa" id="HelroT93534">
    <property type="protein sequence ID" value="HelroP93534"/>
    <property type="gene ID" value="HelroG93534"/>
</dbReference>
<dbReference type="InterPro" id="IPR036305">
    <property type="entry name" value="RGS_sf"/>
</dbReference>
<sequence>METFLAKMQQSETGVPIRNVKYFITKIPSVFSGVDLTSWILRCLDVDDTQEALHLAQMMTSHGYIFPIDDHILMFKNDNTYYRFQTPCFWPSMNSEPDDQDYAVYLCKRTMLGKQRLELADFEAENLSRLQKTFARKWEFICMQADAQARLDKKRDKSDRQVIDSQERAFWDVHRPPPGCVNTTEVDIAKTCRMTNRIRVPAYNVFGGSISPNVLERDNKGAEERTIEDLTLEVNQLRVLMDRSRIKISKAADVYIAYSEQYKDYDLFINNTDLINPWLTDNCEYWDDESTLKDVPQRRVRKWSFSIRELLKDVAGRDHFMLFLEKEFSAENLRFWEACQILHKISESRVKQTVRNIYSEFLDTTASDPVNIDCRVAEIVRRKMASPDRYCFEEAEDQILQLMKNDSYNRYIRSDMYKEFLLTAKKKVCCGMAAPPMHVRAHASTHVNMHTNTRTHAKTHAQH</sequence>
<dbReference type="Gene3D" id="4.10.260.10">
    <property type="entry name" value="Transducin (heterotrimeric G protein), gamma chain"/>
    <property type="match status" value="1"/>
</dbReference>
<keyword evidence="6" id="KW-1185">Reference proteome</keyword>
<evidence type="ECO:0000256" key="1">
    <source>
        <dbReference type="ARBA" id="ARBA00022700"/>
    </source>
</evidence>
<dbReference type="Gene3D" id="1.10.10.10">
    <property type="entry name" value="Winged helix-like DNA-binding domain superfamily/Winged helix DNA-binding domain"/>
    <property type="match status" value="1"/>
</dbReference>
<dbReference type="STRING" id="6412.T1G8W4"/>
<reference evidence="5" key="3">
    <citation type="submission" date="2015-06" db="UniProtKB">
        <authorList>
            <consortium name="EnsemblMetazoa"/>
        </authorList>
    </citation>
    <scope>IDENTIFICATION</scope>
</reference>
<reference evidence="6" key="1">
    <citation type="submission" date="2012-12" db="EMBL/GenBank/DDBJ databases">
        <authorList>
            <person name="Hellsten U."/>
            <person name="Grimwood J."/>
            <person name="Chapman J.A."/>
            <person name="Shapiro H."/>
            <person name="Aerts A."/>
            <person name="Otillar R.P."/>
            <person name="Terry A.Y."/>
            <person name="Boore J.L."/>
            <person name="Simakov O."/>
            <person name="Marletaz F."/>
            <person name="Cho S.-J."/>
            <person name="Edsinger-Gonzales E."/>
            <person name="Havlak P."/>
            <person name="Kuo D.-H."/>
            <person name="Larsson T."/>
            <person name="Lv J."/>
            <person name="Arendt D."/>
            <person name="Savage R."/>
            <person name="Osoegawa K."/>
            <person name="de Jong P."/>
            <person name="Lindberg D.R."/>
            <person name="Seaver E.C."/>
            <person name="Weisblat D.A."/>
            <person name="Putnam N.H."/>
            <person name="Grigoriev I.V."/>
            <person name="Rokhsar D.S."/>
        </authorList>
    </citation>
    <scope>NUCLEOTIDE SEQUENCE</scope>
</reference>
<dbReference type="Gene3D" id="1.10.167.10">
    <property type="entry name" value="Regulator of G-protein Signalling 4, domain 2"/>
    <property type="match status" value="1"/>
</dbReference>
<dbReference type="CDD" id="cd00068">
    <property type="entry name" value="GGL"/>
    <property type="match status" value="1"/>
</dbReference>
<evidence type="ECO:0000313" key="6">
    <source>
        <dbReference type="Proteomes" id="UP000015101"/>
    </source>
</evidence>
<evidence type="ECO:0000259" key="2">
    <source>
        <dbReference type="PROSITE" id="PS50132"/>
    </source>
</evidence>
<dbReference type="AlphaFoldDB" id="T1G8W4"/>
<dbReference type="OrthoDB" id="196547at2759"/>
<dbReference type="InterPro" id="IPR015898">
    <property type="entry name" value="G-protein_gamma-like_dom"/>
</dbReference>
<feature type="domain" description="RGS" evidence="2">
    <location>
        <begin position="306"/>
        <end position="421"/>
    </location>
</feature>
<dbReference type="KEGG" id="hro:HELRODRAFT_93534"/>
<dbReference type="InterPro" id="IPR036388">
    <property type="entry name" value="WH-like_DNA-bd_sf"/>
</dbReference>